<dbReference type="InParanoid" id="A0A803TG05"/>
<dbReference type="InterPro" id="IPR017978">
    <property type="entry name" value="GPCR_3_C"/>
</dbReference>
<dbReference type="PRINTS" id="PR01535">
    <property type="entry name" value="VOMERONASL2R"/>
</dbReference>
<dbReference type="Gene3D" id="2.10.50.30">
    <property type="entry name" value="GPCR, family 3, nine cysteines domain"/>
    <property type="match status" value="1"/>
</dbReference>
<dbReference type="InterPro" id="IPR038550">
    <property type="entry name" value="GPCR_3_9-Cys_sf"/>
</dbReference>
<feature type="transmembrane region" description="Helical" evidence="11">
    <location>
        <begin position="518"/>
        <end position="539"/>
    </location>
</feature>
<reference evidence="13" key="1">
    <citation type="submission" date="2009-12" db="EMBL/GenBank/DDBJ databases">
        <title>The Genome Sequence of Anolis carolinensis (Green Anole Lizard).</title>
        <authorList>
            <consortium name="The Genome Sequencing Platform"/>
            <person name="Di Palma F."/>
            <person name="Alfoldi J."/>
            <person name="Heiman D."/>
            <person name="Young S."/>
            <person name="Grabherr M."/>
            <person name="Johnson J."/>
            <person name="Lander E.S."/>
            <person name="Lindblad-Toh K."/>
        </authorList>
    </citation>
    <scope>NUCLEOTIDE SEQUENCE [LARGE SCALE GENOMIC DNA]</scope>
    <source>
        <strain evidence="13">JBL SC #1</strain>
    </source>
</reference>
<reference evidence="13" key="2">
    <citation type="submission" date="2025-08" db="UniProtKB">
        <authorList>
            <consortium name="Ensembl"/>
        </authorList>
    </citation>
    <scope>IDENTIFICATION</scope>
</reference>
<dbReference type="PROSITE" id="PS50259">
    <property type="entry name" value="G_PROTEIN_RECEP_F3_4"/>
    <property type="match status" value="1"/>
</dbReference>
<dbReference type="SUPFAM" id="SSF53822">
    <property type="entry name" value="Periplasmic binding protein-like I"/>
    <property type="match status" value="1"/>
</dbReference>
<evidence type="ECO:0000256" key="7">
    <source>
        <dbReference type="ARBA" id="ARBA00023136"/>
    </source>
</evidence>
<keyword evidence="5 11" id="KW-1133">Transmembrane helix</keyword>
<evidence type="ECO:0000256" key="9">
    <source>
        <dbReference type="ARBA" id="ARBA00023180"/>
    </source>
</evidence>
<evidence type="ECO:0000256" key="11">
    <source>
        <dbReference type="SAM" id="Phobius"/>
    </source>
</evidence>
<evidence type="ECO:0000256" key="6">
    <source>
        <dbReference type="ARBA" id="ARBA00023040"/>
    </source>
</evidence>
<evidence type="ECO:0000256" key="5">
    <source>
        <dbReference type="ARBA" id="ARBA00022989"/>
    </source>
</evidence>
<dbReference type="PROSITE" id="PS00981">
    <property type="entry name" value="G_PROTEIN_RECEP_F3_3"/>
    <property type="match status" value="1"/>
</dbReference>
<dbReference type="CDD" id="cd15283">
    <property type="entry name" value="7tmC_V2R_pheromone"/>
    <property type="match status" value="1"/>
</dbReference>
<feature type="transmembrane region" description="Helical" evidence="11">
    <location>
        <begin position="488"/>
        <end position="506"/>
    </location>
</feature>
<comment type="subcellular location">
    <subcellularLocation>
        <location evidence="1">Cell membrane</location>
        <topology evidence="1">Multi-pass membrane protein</topology>
    </subcellularLocation>
</comment>
<name>A0A803TG05_ANOCA</name>
<dbReference type="AlphaFoldDB" id="A0A803TG05"/>
<dbReference type="InterPro" id="IPR001828">
    <property type="entry name" value="ANF_lig-bd_rcpt"/>
</dbReference>
<evidence type="ECO:0000313" key="13">
    <source>
        <dbReference type="Ensembl" id="ENSACAP00000034145.1"/>
    </source>
</evidence>
<evidence type="ECO:0000256" key="3">
    <source>
        <dbReference type="ARBA" id="ARBA00022692"/>
    </source>
</evidence>
<dbReference type="GO" id="GO:0005886">
    <property type="term" value="C:plasma membrane"/>
    <property type="evidence" value="ECO:0000318"/>
    <property type="project" value="GO_Central"/>
</dbReference>
<dbReference type="Pfam" id="PF07562">
    <property type="entry name" value="NCD3G"/>
    <property type="match status" value="1"/>
</dbReference>
<dbReference type="GO" id="GO:0004930">
    <property type="term" value="F:G protein-coupled receptor activity"/>
    <property type="evidence" value="ECO:0000318"/>
    <property type="project" value="GO_Central"/>
</dbReference>
<dbReference type="Proteomes" id="UP000001646">
    <property type="component" value="Unplaced"/>
</dbReference>
<keyword evidence="4" id="KW-0732">Signal</keyword>
<keyword evidence="7 11" id="KW-0472">Membrane</keyword>
<dbReference type="InterPro" id="IPR028082">
    <property type="entry name" value="Peripla_BP_I"/>
</dbReference>
<keyword evidence="10" id="KW-0807">Transducer</keyword>
<keyword evidence="8" id="KW-0675">Receptor</keyword>
<dbReference type="InterPro" id="IPR011500">
    <property type="entry name" value="GPCR_3_9-Cys_dom"/>
</dbReference>
<dbReference type="Pfam" id="PF00003">
    <property type="entry name" value="7tm_3"/>
    <property type="match status" value="1"/>
</dbReference>
<dbReference type="FunFam" id="3.40.50.2300:FF:000024">
    <property type="entry name" value="Vomeronasal 2, receptor 73"/>
    <property type="match status" value="1"/>
</dbReference>
<organism evidence="13 14">
    <name type="scientific">Anolis carolinensis</name>
    <name type="common">Green anole</name>
    <name type="synonym">American chameleon</name>
    <dbReference type="NCBI Taxonomy" id="28377"/>
    <lineage>
        <taxon>Eukaryota</taxon>
        <taxon>Metazoa</taxon>
        <taxon>Chordata</taxon>
        <taxon>Craniata</taxon>
        <taxon>Vertebrata</taxon>
        <taxon>Euteleostomi</taxon>
        <taxon>Lepidosauria</taxon>
        <taxon>Squamata</taxon>
        <taxon>Bifurcata</taxon>
        <taxon>Unidentata</taxon>
        <taxon>Episquamata</taxon>
        <taxon>Toxicofera</taxon>
        <taxon>Iguania</taxon>
        <taxon>Dactyloidae</taxon>
        <taxon>Anolis</taxon>
    </lineage>
</organism>
<dbReference type="PANTHER" id="PTHR24061">
    <property type="entry name" value="CALCIUM-SENSING RECEPTOR-RELATED"/>
    <property type="match status" value="1"/>
</dbReference>
<keyword evidence="6" id="KW-0297">G-protein coupled receptor</keyword>
<evidence type="ECO:0000256" key="4">
    <source>
        <dbReference type="ARBA" id="ARBA00022729"/>
    </source>
</evidence>
<dbReference type="InterPro" id="IPR017979">
    <property type="entry name" value="GPCR_3_CS"/>
</dbReference>
<proteinExistence type="predicted"/>
<evidence type="ECO:0000256" key="10">
    <source>
        <dbReference type="ARBA" id="ARBA00023224"/>
    </source>
</evidence>
<evidence type="ECO:0000256" key="8">
    <source>
        <dbReference type="ARBA" id="ARBA00023170"/>
    </source>
</evidence>
<dbReference type="PRINTS" id="PR00248">
    <property type="entry name" value="GPCRMGR"/>
</dbReference>
<dbReference type="PANTHER" id="PTHR24061:SF599">
    <property type="entry name" value="G-PROTEIN COUPLED RECEPTORS FAMILY 3 PROFILE DOMAIN-CONTAINING PROTEIN"/>
    <property type="match status" value="1"/>
</dbReference>
<dbReference type="Ensembl" id="ENSACAT00000047497.1">
    <property type="protein sequence ID" value="ENSACAP00000034145.1"/>
    <property type="gene ID" value="ENSACAG00000013930.3"/>
</dbReference>
<feature type="transmembrane region" description="Helical" evidence="11">
    <location>
        <begin position="701"/>
        <end position="723"/>
    </location>
</feature>
<evidence type="ECO:0000259" key="12">
    <source>
        <dbReference type="PROSITE" id="PS50259"/>
    </source>
</evidence>
<feature type="transmembrane region" description="Helical" evidence="11">
    <location>
        <begin position="551"/>
        <end position="575"/>
    </location>
</feature>
<dbReference type="GeneTree" id="ENSGT00950000182788"/>
<feature type="transmembrane region" description="Helical" evidence="11">
    <location>
        <begin position="675"/>
        <end position="695"/>
    </location>
</feature>
<keyword evidence="14" id="KW-1185">Reference proteome</keyword>
<feature type="transmembrane region" description="Helical" evidence="11">
    <location>
        <begin position="595"/>
        <end position="614"/>
    </location>
</feature>
<protein>
    <recommendedName>
        <fullName evidence="12">G-protein coupled receptors family 3 profile domain-containing protein</fullName>
    </recommendedName>
</protein>
<dbReference type="InterPro" id="IPR000068">
    <property type="entry name" value="GPCR_3_Ca_sens_rcpt-rel"/>
</dbReference>
<dbReference type="Gene3D" id="3.40.50.2300">
    <property type="match status" value="2"/>
</dbReference>
<sequence length="749" mass="85379">VPTCLWENRLTSTVLIVVCPSSQTTGIFFISLGESTKLSTKTWTKILNYQHILAILFAISEINKNSELLPNITLGYNLYENYFSKRVVYEAAIDMLSSGHSMVPNFKCGQEEKLLAVIQGGDFETYFQMATILEIYKLTYGFVNHILHEKTQFPFSFWMSPKEISQYMGIVKLLLHFKWMWISIAVPKTDGGNQFLRTMETLFSESGICIAFSHRIPLVFVDGFTLLDNEILNLFENLLEEKINVVIYFGDSDSMILLPVMLSILEKHYPPGKVWVSTALWGFTLSTFFSYWDIKYFHGALSFIIQTDRRSKSQELFLDEDKDTFEHVWSDMFDCYDSDHRFSRKTWKRCREKENLGVLSKAWLEKSMSAESYNIYNAVYVVAHAFHAMMMPLSSKNMKKEKILDLTVHSFLRNVHFNSTTMDEVYFDNDGELVADYDLVNLITFPNESARRVTPRSVCNPSCQPGERKMVPEGQPICCYVCIPCLEGTISVNPATVLILVIFLRHRNTPIVKANNRNLTYILLVSILLACLSSFLFIGQPEKVTCLLRQTTFSVIFSIAISSVLAKTITVILVFMATQPGHRMQKWMGQNLANAIVFFGSIIQFGICIVWMGTSPPYPELVMNSHVRQIILQCNEGSAIMFYSALGFMGILTTTSFIVAFLARKLPGGFNEAKFITFSMLIVCSVWISFVPTYLSTKGKYMVAVQIFSILASNTGLLGFIFLPKCYIIVLKPHLNTKEQLMAKRNKFG</sequence>
<reference evidence="13" key="3">
    <citation type="submission" date="2025-09" db="UniProtKB">
        <authorList>
            <consortium name="Ensembl"/>
        </authorList>
    </citation>
    <scope>IDENTIFICATION</scope>
</reference>
<accession>A0A803TG05</accession>
<feature type="domain" description="G-protein coupled receptors family 3 profile" evidence="12">
    <location>
        <begin position="495"/>
        <end position="745"/>
    </location>
</feature>
<keyword evidence="2" id="KW-1003">Cell membrane</keyword>
<keyword evidence="9" id="KW-0325">Glycoprotein</keyword>
<keyword evidence="3 11" id="KW-0812">Transmembrane</keyword>
<evidence type="ECO:0000256" key="1">
    <source>
        <dbReference type="ARBA" id="ARBA00004651"/>
    </source>
</evidence>
<dbReference type="InterPro" id="IPR000337">
    <property type="entry name" value="GPCR_3"/>
</dbReference>
<dbReference type="InterPro" id="IPR004073">
    <property type="entry name" value="GPCR_3_vmron_rcpt_2"/>
</dbReference>
<dbReference type="Pfam" id="PF01094">
    <property type="entry name" value="ANF_receptor"/>
    <property type="match status" value="1"/>
</dbReference>
<evidence type="ECO:0000313" key="14">
    <source>
        <dbReference type="Proteomes" id="UP000001646"/>
    </source>
</evidence>
<feature type="transmembrane region" description="Helical" evidence="11">
    <location>
        <begin position="640"/>
        <end position="663"/>
    </location>
</feature>
<evidence type="ECO:0000256" key="2">
    <source>
        <dbReference type="ARBA" id="ARBA00022475"/>
    </source>
</evidence>